<dbReference type="NCBIfam" id="TIGR03592">
    <property type="entry name" value="yidC_oxa1_cterm"/>
    <property type="match status" value="1"/>
</dbReference>
<dbReference type="GO" id="GO:0032977">
    <property type="term" value="F:membrane insertase activity"/>
    <property type="evidence" value="ECO:0007669"/>
    <property type="project" value="InterPro"/>
</dbReference>
<dbReference type="InterPro" id="IPR001708">
    <property type="entry name" value="YidC/ALB3/OXA1/COX18"/>
</dbReference>
<dbReference type="GO" id="GO:0051205">
    <property type="term" value="P:protein insertion into membrane"/>
    <property type="evidence" value="ECO:0007669"/>
    <property type="project" value="TreeGrafter"/>
</dbReference>
<feature type="transmembrane region" description="Helical" evidence="6">
    <location>
        <begin position="12"/>
        <end position="33"/>
    </location>
</feature>
<keyword evidence="8" id="KW-0449">Lipoprotein</keyword>
<feature type="transmembrane region" description="Helical" evidence="6">
    <location>
        <begin position="162"/>
        <end position="183"/>
    </location>
</feature>
<keyword evidence="4 6" id="KW-0472">Membrane</keyword>
<evidence type="ECO:0000313" key="8">
    <source>
        <dbReference type="EMBL" id="SUM54290.1"/>
    </source>
</evidence>
<evidence type="ECO:0000259" key="7">
    <source>
        <dbReference type="Pfam" id="PF02096"/>
    </source>
</evidence>
<evidence type="ECO:0000256" key="6">
    <source>
        <dbReference type="SAM" id="Phobius"/>
    </source>
</evidence>
<dbReference type="PANTHER" id="PTHR12428">
    <property type="entry name" value="OXA1"/>
    <property type="match status" value="1"/>
</dbReference>
<evidence type="ECO:0000256" key="2">
    <source>
        <dbReference type="ARBA" id="ARBA00022692"/>
    </source>
</evidence>
<feature type="transmembrane region" description="Helical" evidence="6">
    <location>
        <begin position="132"/>
        <end position="150"/>
    </location>
</feature>
<sequence length="186" mass="21763">MHGLGHLFVNNYGIVIIAIVLIIRLFLMPFMLIQVKNMHLMREKTKIVQPQVDVIKQHLNEAQTQEDKREANKKLITTYKQYGINPLKGLIGCLPILTQFPILFGLIITLKFPSNGGIDRFPYFLWFDLTKPNLWMSFIAALIYFVQPLVNTIHYPKDQRKTHYILMVLSPIFITYISLHYILLLH</sequence>
<dbReference type="Proteomes" id="UP000254412">
    <property type="component" value="Unassembled WGS sequence"/>
</dbReference>
<organism evidence="8 9">
    <name type="scientific">Staphylococcus nepalensis</name>
    <dbReference type="NCBI Taxonomy" id="214473"/>
    <lineage>
        <taxon>Bacteria</taxon>
        <taxon>Bacillati</taxon>
        <taxon>Bacillota</taxon>
        <taxon>Bacilli</taxon>
        <taxon>Bacillales</taxon>
        <taxon>Staphylococcaceae</taxon>
        <taxon>Staphylococcus</taxon>
    </lineage>
</organism>
<keyword evidence="2 5" id="KW-0812">Transmembrane</keyword>
<dbReference type="InterPro" id="IPR028055">
    <property type="entry name" value="YidC/Oxa/ALB_C"/>
</dbReference>
<dbReference type="EMBL" id="UHDS01000001">
    <property type="protein sequence ID" value="SUM54290.1"/>
    <property type="molecule type" value="Genomic_DNA"/>
</dbReference>
<evidence type="ECO:0000256" key="4">
    <source>
        <dbReference type="ARBA" id="ARBA00023136"/>
    </source>
</evidence>
<reference evidence="8 9" key="1">
    <citation type="submission" date="2018-06" db="EMBL/GenBank/DDBJ databases">
        <authorList>
            <consortium name="Pathogen Informatics"/>
            <person name="Doyle S."/>
        </authorList>
    </citation>
    <scope>NUCLEOTIDE SEQUENCE [LARGE SCALE GENOMIC DNA]</scope>
    <source>
        <strain evidence="8 9">NCTC13834</strain>
    </source>
</reference>
<evidence type="ECO:0000256" key="5">
    <source>
        <dbReference type="RuleBase" id="RU003945"/>
    </source>
</evidence>
<evidence type="ECO:0000313" key="9">
    <source>
        <dbReference type="Proteomes" id="UP000254412"/>
    </source>
</evidence>
<dbReference type="AlphaFoldDB" id="A0A380GKW1"/>
<dbReference type="GO" id="GO:0005886">
    <property type="term" value="C:plasma membrane"/>
    <property type="evidence" value="ECO:0007669"/>
    <property type="project" value="TreeGrafter"/>
</dbReference>
<accession>A0A380GKW1</accession>
<comment type="similarity">
    <text evidence="5">Belongs to the OXA1/ALB3/YidC family.</text>
</comment>
<protein>
    <submittedName>
        <fullName evidence="8">Lipoprotein</fullName>
    </submittedName>
</protein>
<name>A0A380GKW1_9STAP</name>
<feature type="domain" description="Membrane insertase YidC/Oxa/ALB C-terminal" evidence="7">
    <location>
        <begin position="12"/>
        <end position="181"/>
    </location>
</feature>
<dbReference type="PANTHER" id="PTHR12428:SF65">
    <property type="entry name" value="CYTOCHROME C OXIDASE ASSEMBLY PROTEIN COX18, MITOCHONDRIAL"/>
    <property type="match status" value="1"/>
</dbReference>
<feature type="transmembrane region" description="Helical" evidence="6">
    <location>
        <begin position="89"/>
        <end position="112"/>
    </location>
</feature>
<keyword evidence="3 6" id="KW-1133">Transmembrane helix</keyword>
<comment type="subcellular location">
    <subcellularLocation>
        <location evidence="1 5">Membrane</location>
        <topology evidence="1 5">Multi-pass membrane protein</topology>
    </subcellularLocation>
</comment>
<evidence type="ECO:0000256" key="1">
    <source>
        <dbReference type="ARBA" id="ARBA00004141"/>
    </source>
</evidence>
<proteinExistence type="inferred from homology"/>
<dbReference type="Pfam" id="PF02096">
    <property type="entry name" value="60KD_IMP"/>
    <property type="match status" value="1"/>
</dbReference>
<gene>
    <name evidence="8" type="primary">yidC_2</name>
    <name evidence="8" type="ORF">NCTC13834_00575</name>
</gene>
<evidence type="ECO:0000256" key="3">
    <source>
        <dbReference type="ARBA" id="ARBA00022989"/>
    </source>
</evidence>